<dbReference type="PANTHER" id="PTHR43194:SF5">
    <property type="entry name" value="PIMELOYL-[ACYL-CARRIER PROTEIN] METHYL ESTER ESTERASE"/>
    <property type="match status" value="1"/>
</dbReference>
<reference evidence="2 3" key="1">
    <citation type="submission" date="2008-03" db="EMBL/GenBank/DDBJ databases">
        <title>Complete sequence of Leptothrix cholodnii SP-6.</title>
        <authorList>
            <consortium name="US DOE Joint Genome Institute"/>
            <person name="Copeland A."/>
            <person name="Lucas S."/>
            <person name="Lapidus A."/>
            <person name="Glavina del Rio T."/>
            <person name="Dalin E."/>
            <person name="Tice H."/>
            <person name="Bruce D."/>
            <person name="Goodwin L."/>
            <person name="Pitluck S."/>
            <person name="Chertkov O."/>
            <person name="Brettin T."/>
            <person name="Detter J.C."/>
            <person name="Han C."/>
            <person name="Kuske C.R."/>
            <person name="Schmutz J."/>
            <person name="Larimer F."/>
            <person name="Land M."/>
            <person name="Hauser L."/>
            <person name="Kyrpides N."/>
            <person name="Lykidis A."/>
            <person name="Emerson D."/>
            <person name="Richardson P."/>
        </authorList>
    </citation>
    <scope>NUCLEOTIDE SEQUENCE [LARGE SCALE GENOMIC DNA]</scope>
    <source>
        <strain evidence="3">ATCC 51168 / LMG 8142 / SP-6</strain>
    </source>
</reference>
<evidence type="ECO:0000313" key="2">
    <source>
        <dbReference type="EMBL" id="ACB33789.1"/>
    </source>
</evidence>
<gene>
    <name evidence="2" type="ordered locus">Lcho_1521</name>
</gene>
<dbReference type="RefSeq" id="WP_012346551.1">
    <property type="nucleotide sequence ID" value="NC_010524.1"/>
</dbReference>
<dbReference type="Gene3D" id="3.40.50.1820">
    <property type="entry name" value="alpha/beta hydrolase"/>
    <property type="match status" value="1"/>
</dbReference>
<dbReference type="InterPro" id="IPR050228">
    <property type="entry name" value="Carboxylesterase_BioH"/>
</dbReference>
<organism evidence="2 3">
    <name type="scientific">Leptothrix cholodnii (strain ATCC 51168 / LMG 8142 / SP-6)</name>
    <name type="common">Leptothrix discophora (strain SP-6)</name>
    <dbReference type="NCBI Taxonomy" id="395495"/>
    <lineage>
        <taxon>Bacteria</taxon>
        <taxon>Pseudomonadati</taxon>
        <taxon>Pseudomonadota</taxon>
        <taxon>Betaproteobacteria</taxon>
        <taxon>Burkholderiales</taxon>
        <taxon>Sphaerotilaceae</taxon>
        <taxon>Leptothrix</taxon>
    </lineage>
</organism>
<dbReference type="AlphaFoldDB" id="B1XWC1"/>
<name>B1XWC1_LEPCP</name>
<dbReference type="eggNOG" id="COG2267">
    <property type="taxonomic scope" value="Bacteria"/>
</dbReference>
<dbReference type="SUPFAM" id="SSF53474">
    <property type="entry name" value="alpha/beta-Hydrolases"/>
    <property type="match status" value="1"/>
</dbReference>
<keyword evidence="2" id="KW-0378">Hydrolase</keyword>
<sequence length="287" mass="29934">MLIDHPNGGSVYAYTGGRAWETSAADARPCVVMLHGALNDHSVWTLPARWLAHHGRDVLVPDLPGHGRSGGPVLPDVGALADWLLALLDRLGRRRVALIGHSMGSLIALEAASRAVGSALDVSHLVLVGTAVPMPVSAALLATAAQQPLQAIEMVVSFAHSSLGAKPGNPGPGTWHHGASRQLMRQVLARSMAAGESAGVEHNLFHHDFGICNAYQDGMAAAARVAAAGATRCSVVVGERDRMTAPRAAQDVTAALAAQRLGLPKAGHDLMQEDPEGLLQALRRALI</sequence>
<dbReference type="Proteomes" id="UP000001693">
    <property type="component" value="Chromosome"/>
</dbReference>
<keyword evidence="3" id="KW-1185">Reference proteome</keyword>
<dbReference type="EMBL" id="CP001013">
    <property type="protein sequence ID" value="ACB33789.1"/>
    <property type="molecule type" value="Genomic_DNA"/>
</dbReference>
<protein>
    <submittedName>
        <fullName evidence="2">Alpha/beta hydrolase fold</fullName>
    </submittedName>
</protein>
<evidence type="ECO:0000259" key="1">
    <source>
        <dbReference type="Pfam" id="PF12697"/>
    </source>
</evidence>
<proteinExistence type="predicted"/>
<dbReference type="GO" id="GO:0016787">
    <property type="term" value="F:hydrolase activity"/>
    <property type="evidence" value="ECO:0007669"/>
    <property type="project" value="UniProtKB-KW"/>
</dbReference>
<evidence type="ECO:0000313" key="3">
    <source>
        <dbReference type="Proteomes" id="UP000001693"/>
    </source>
</evidence>
<dbReference type="InterPro" id="IPR000073">
    <property type="entry name" value="AB_hydrolase_1"/>
</dbReference>
<feature type="domain" description="AB hydrolase-1" evidence="1">
    <location>
        <begin position="31"/>
        <end position="280"/>
    </location>
</feature>
<dbReference type="OrthoDB" id="5297561at2"/>
<dbReference type="HOGENOM" id="CLU_020336_50_2_4"/>
<dbReference type="InterPro" id="IPR029058">
    <property type="entry name" value="AB_hydrolase_fold"/>
</dbReference>
<accession>B1XWC1</accession>
<dbReference type="STRING" id="395495.Lcho_1521"/>
<dbReference type="PANTHER" id="PTHR43194">
    <property type="entry name" value="HYDROLASE ALPHA/BETA FOLD FAMILY"/>
    <property type="match status" value="1"/>
</dbReference>
<dbReference type="KEGG" id="lch:Lcho_1521"/>
<dbReference type="Pfam" id="PF12697">
    <property type="entry name" value="Abhydrolase_6"/>
    <property type="match status" value="1"/>
</dbReference>